<feature type="domain" description="Amidohydrolase 3" evidence="2">
    <location>
        <begin position="50"/>
        <end position="203"/>
    </location>
</feature>
<feature type="compositionally biased region" description="Basic and acidic residues" evidence="1">
    <location>
        <begin position="592"/>
        <end position="616"/>
    </location>
</feature>
<dbReference type="SUPFAM" id="SSF51556">
    <property type="entry name" value="Metallo-dependent hydrolases"/>
    <property type="match status" value="1"/>
</dbReference>
<dbReference type="EMBL" id="CP089984">
    <property type="protein sequence ID" value="WXB19098.1"/>
    <property type="molecule type" value="Genomic_DNA"/>
</dbReference>
<evidence type="ECO:0000256" key="1">
    <source>
        <dbReference type="SAM" id="MobiDB-lite"/>
    </source>
</evidence>
<dbReference type="PANTHER" id="PTHR11647">
    <property type="entry name" value="HYDRANTOINASE/DIHYDROPYRIMIDINASE FAMILY MEMBER"/>
    <property type="match status" value="1"/>
</dbReference>
<gene>
    <name evidence="3" type="ORF">LZC94_17890</name>
</gene>
<dbReference type="Proteomes" id="UP001370348">
    <property type="component" value="Chromosome"/>
</dbReference>
<dbReference type="SUPFAM" id="SSF51338">
    <property type="entry name" value="Composite domain of metallo-dependent hydrolases"/>
    <property type="match status" value="1"/>
</dbReference>
<evidence type="ECO:0000313" key="4">
    <source>
        <dbReference type="Proteomes" id="UP001370348"/>
    </source>
</evidence>
<sequence length="616" mass="67627">MSAAFDVIIRGGRWFDGTGAPSAVRHLGIRGGCVAAVSEDPLPEDGCPSVIDARGKWVLPGFVDIHTHYDAEILAAPGLRESVRHGVTSVFVGSCSISTVHSTPLDCADFFSRVEAVPREHVLALLERHKTWDSAGGYVRFLESLPLGPNVAAFLGHSDLRTSVMGLGRAVDSAELPTDAEMRRMEALLDDALGEGFLGLSTMTNPWDKLDGDRYRSKSLPSTFAGWAEYKRFNRILRRTGRVLQSAPNITTKVNAVRFFWESMALFGRKKLKTTLLTAADAKSTPFLARALCAVARFFNRFTGADFRWQHLPVPFEVYADGIDLVVFEEFGAGRAALHLKDGVERDALLSDTSYRRAFRRDYEKRFSPRVWHRDFFDAHIVACPDPSVVGKSFGQVAEERGIHPVDAFLDLVVAHGTRVRWKTTIANHRPEVLDLLSADPAIQMGFADSGAHLRNMAFYNFPIRLLRRVKDAEQRGRPFMSLERAVHRLTGELGAWYGIHAGTLRRGDRADVVVIDPEGLDAKVDGYYEEPVPEYGGLSRMVNRSDAAVLATLVGGRLVYAGGKFVPGYGETLRTGSFLRVGEGPPPSAASDEKPAASGARERGGQGHAAREHAA</sequence>
<dbReference type="InterPro" id="IPR032466">
    <property type="entry name" value="Metal_Hydrolase"/>
</dbReference>
<dbReference type="InterPro" id="IPR013108">
    <property type="entry name" value="Amidohydro_3"/>
</dbReference>
<dbReference type="Pfam" id="PF07969">
    <property type="entry name" value="Amidohydro_3"/>
    <property type="match status" value="1"/>
</dbReference>
<evidence type="ECO:0000259" key="2">
    <source>
        <dbReference type="Pfam" id="PF07969"/>
    </source>
</evidence>
<proteinExistence type="predicted"/>
<evidence type="ECO:0000313" key="3">
    <source>
        <dbReference type="EMBL" id="WXB19098.1"/>
    </source>
</evidence>
<dbReference type="InterPro" id="IPR011059">
    <property type="entry name" value="Metal-dep_hydrolase_composite"/>
</dbReference>
<feature type="region of interest" description="Disordered" evidence="1">
    <location>
        <begin position="582"/>
        <end position="616"/>
    </location>
</feature>
<dbReference type="RefSeq" id="WP_394828721.1">
    <property type="nucleotide sequence ID" value="NZ_CP089984.1"/>
</dbReference>
<reference evidence="3 4" key="1">
    <citation type="submission" date="2021-12" db="EMBL/GenBank/DDBJ databases">
        <title>Discovery of the Pendulisporaceae a myxobacterial family with distinct sporulation behavior and unique specialized metabolism.</title>
        <authorList>
            <person name="Garcia R."/>
            <person name="Popoff A."/>
            <person name="Bader C.D."/>
            <person name="Loehr J."/>
            <person name="Walesch S."/>
            <person name="Walt C."/>
            <person name="Boldt J."/>
            <person name="Bunk B."/>
            <person name="Haeckl F.J.F.P.J."/>
            <person name="Gunesch A.P."/>
            <person name="Birkelbach J."/>
            <person name="Nuebel U."/>
            <person name="Pietschmann T."/>
            <person name="Bach T."/>
            <person name="Mueller R."/>
        </authorList>
    </citation>
    <scope>NUCLEOTIDE SEQUENCE [LARGE SCALE GENOMIC DNA]</scope>
    <source>
        <strain evidence="3 4">MSr11954</strain>
    </source>
</reference>
<dbReference type="InterPro" id="IPR050378">
    <property type="entry name" value="Metallo-dep_Hydrolases_sf"/>
</dbReference>
<dbReference type="Gene3D" id="3.20.20.140">
    <property type="entry name" value="Metal-dependent hydrolases"/>
    <property type="match status" value="1"/>
</dbReference>
<name>A0ABZ2M9A3_9BACT</name>
<dbReference type="PANTHER" id="PTHR11647:SF1">
    <property type="entry name" value="COLLAPSIN RESPONSE MEDIATOR PROTEIN"/>
    <property type="match status" value="1"/>
</dbReference>
<organism evidence="3 4">
    <name type="scientific">Pendulispora albinea</name>
    <dbReference type="NCBI Taxonomy" id="2741071"/>
    <lineage>
        <taxon>Bacteria</taxon>
        <taxon>Pseudomonadati</taxon>
        <taxon>Myxococcota</taxon>
        <taxon>Myxococcia</taxon>
        <taxon>Myxococcales</taxon>
        <taxon>Sorangiineae</taxon>
        <taxon>Pendulisporaceae</taxon>
        <taxon>Pendulispora</taxon>
    </lineage>
</organism>
<keyword evidence="4" id="KW-1185">Reference proteome</keyword>
<accession>A0ABZ2M9A3</accession>
<protein>
    <submittedName>
        <fullName evidence="3">Amidohydrolase family protein</fullName>
    </submittedName>
</protein>